<proteinExistence type="predicted"/>
<protein>
    <submittedName>
        <fullName evidence="1">Uncharacterized protein</fullName>
    </submittedName>
</protein>
<dbReference type="EMBL" id="JAAFZH010000012">
    <property type="protein sequence ID" value="NDU97586.1"/>
    <property type="molecule type" value="Genomic_DNA"/>
</dbReference>
<evidence type="ECO:0000313" key="1">
    <source>
        <dbReference type="EMBL" id="NDU97586.1"/>
    </source>
</evidence>
<comment type="caution">
    <text evidence="1">The sequence shown here is derived from an EMBL/GenBank/DDBJ whole genome shotgun (WGS) entry which is preliminary data.</text>
</comment>
<sequence>MTFEQFTATLSQPAPPAGLQPLLQSLWYDANGDWEAAHSIAQTREGEKAYDRIHAYLHRKEGDRFNANYWYRRAGSSFFDGTFEEEWAVLVKQLLS</sequence>
<evidence type="ECO:0000313" key="2">
    <source>
        <dbReference type="Proteomes" id="UP000474175"/>
    </source>
</evidence>
<accession>A0A6L9LAQ1</accession>
<dbReference type="RefSeq" id="WP_163953189.1">
    <property type="nucleotide sequence ID" value="NZ_JAAFZH010000012.1"/>
</dbReference>
<reference evidence="1 2" key="1">
    <citation type="submission" date="2020-02" db="EMBL/GenBank/DDBJ databases">
        <title>Draft genome sequence of two Spirosoma agri KCTC 52727 and Spirosoma terrae KCTC 52035.</title>
        <authorList>
            <person name="Rojas J."/>
            <person name="Ambika Manirajan B."/>
            <person name="Suarez C."/>
            <person name="Ratering S."/>
            <person name="Schnell S."/>
        </authorList>
    </citation>
    <scope>NUCLEOTIDE SEQUENCE [LARGE SCALE GENOMIC DNA]</scope>
    <source>
        <strain evidence="1 2">KCTC 52035</strain>
    </source>
</reference>
<dbReference type="Proteomes" id="UP000474175">
    <property type="component" value="Unassembled WGS sequence"/>
</dbReference>
<dbReference type="AlphaFoldDB" id="A0A6L9LAQ1"/>
<keyword evidence="2" id="KW-1185">Reference proteome</keyword>
<name>A0A6L9LAQ1_9BACT</name>
<organism evidence="1 2">
    <name type="scientific">Spirosoma terrae</name>
    <dbReference type="NCBI Taxonomy" id="1968276"/>
    <lineage>
        <taxon>Bacteria</taxon>
        <taxon>Pseudomonadati</taxon>
        <taxon>Bacteroidota</taxon>
        <taxon>Cytophagia</taxon>
        <taxon>Cytophagales</taxon>
        <taxon>Cytophagaceae</taxon>
        <taxon>Spirosoma</taxon>
    </lineage>
</organism>
<gene>
    <name evidence="1" type="ORF">GK108_22065</name>
</gene>